<dbReference type="AlphaFoldDB" id="A0AAV7QZV9"/>
<gene>
    <name evidence="2" type="ORF">NDU88_011394</name>
</gene>
<dbReference type="EMBL" id="JANPWB010000010">
    <property type="protein sequence ID" value="KAJ1145102.1"/>
    <property type="molecule type" value="Genomic_DNA"/>
</dbReference>
<sequence length="88" mass="10241">MASGRRKEQEDSCKDKILSSNATQSARIQPTAYQKPTAHGRKEERVQLQFGQPCDYCRKPQHWWTTPGRRDATVSRKIQQEVTWRLPA</sequence>
<organism evidence="2 3">
    <name type="scientific">Pleurodeles waltl</name>
    <name type="common">Iberian ribbed newt</name>
    <dbReference type="NCBI Taxonomy" id="8319"/>
    <lineage>
        <taxon>Eukaryota</taxon>
        <taxon>Metazoa</taxon>
        <taxon>Chordata</taxon>
        <taxon>Craniata</taxon>
        <taxon>Vertebrata</taxon>
        <taxon>Euteleostomi</taxon>
        <taxon>Amphibia</taxon>
        <taxon>Batrachia</taxon>
        <taxon>Caudata</taxon>
        <taxon>Salamandroidea</taxon>
        <taxon>Salamandridae</taxon>
        <taxon>Pleurodelinae</taxon>
        <taxon>Pleurodeles</taxon>
    </lineage>
</organism>
<feature type="compositionally biased region" description="Polar residues" evidence="1">
    <location>
        <begin position="18"/>
        <end position="34"/>
    </location>
</feature>
<accession>A0AAV7QZV9</accession>
<name>A0AAV7QZV9_PLEWA</name>
<evidence type="ECO:0000313" key="3">
    <source>
        <dbReference type="Proteomes" id="UP001066276"/>
    </source>
</evidence>
<feature type="region of interest" description="Disordered" evidence="1">
    <location>
        <begin position="1"/>
        <end position="42"/>
    </location>
</feature>
<dbReference type="Proteomes" id="UP001066276">
    <property type="component" value="Chromosome 6"/>
</dbReference>
<evidence type="ECO:0000313" key="2">
    <source>
        <dbReference type="EMBL" id="KAJ1145102.1"/>
    </source>
</evidence>
<proteinExistence type="predicted"/>
<protein>
    <submittedName>
        <fullName evidence="2">Uncharacterized protein</fullName>
    </submittedName>
</protein>
<evidence type="ECO:0000256" key="1">
    <source>
        <dbReference type="SAM" id="MobiDB-lite"/>
    </source>
</evidence>
<feature type="compositionally biased region" description="Basic and acidic residues" evidence="1">
    <location>
        <begin position="1"/>
        <end position="17"/>
    </location>
</feature>
<keyword evidence="3" id="KW-1185">Reference proteome</keyword>
<comment type="caution">
    <text evidence="2">The sequence shown here is derived from an EMBL/GenBank/DDBJ whole genome shotgun (WGS) entry which is preliminary data.</text>
</comment>
<reference evidence="2" key="1">
    <citation type="journal article" date="2022" name="bioRxiv">
        <title>Sequencing and chromosome-scale assembly of the giantPleurodeles waltlgenome.</title>
        <authorList>
            <person name="Brown T."/>
            <person name="Elewa A."/>
            <person name="Iarovenko S."/>
            <person name="Subramanian E."/>
            <person name="Araus A.J."/>
            <person name="Petzold A."/>
            <person name="Susuki M."/>
            <person name="Suzuki K.-i.T."/>
            <person name="Hayashi T."/>
            <person name="Toyoda A."/>
            <person name="Oliveira C."/>
            <person name="Osipova E."/>
            <person name="Leigh N.D."/>
            <person name="Simon A."/>
            <person name="Yun M.H."/>
        </authorList>
    </citation>
    <scope>NUCLEOTIDE SEQUENCE</scope>
    <source>
        <strain evidence="2">20211129_DDA</strain>
        <tissue evidence="2">Liver</tissue>
    </source>
</reference>